<evidence type="ECO:0000313" key="1">
    <source>
        <dbReference type="EMBL" id="RIY38646.1"/>
    </source>
</evidence>
<protein>
    <submittedName>
        <fullName evidence="1">Uncharacterized protein</fullName>
    </submittedName>
</protein>
<accession>A0A3A1YMG2</accession>
<reference evidence="1 2" key="1">
    <citation type="submission" date="2017-08" db="EMBL/GenBank/DDBJ databases">
        <title>Reclassification of Bisgaard taxon 37 and 44.</title>
        <authorList>
            <person name="Christensen H."/>
        </authorList>
    </citation>
    <scope>NUCLEOTIDE SEQUENCE [LARGE SCALE GENOMIC DNA]</scope>
    <source>
        <strain evidence="1 2">111</strain>
    </source>
</reference>
<dbReference type="RefSeq" id="WP_119531102.1">
    <property type="nucleotide sequence ID" value="NZ_JBHSSP010000025.1"/>
</dbReference>
<organism evidence="1 2">
    <name type="scientific">Psittacicella hinzii</name>
    <dbReference type="NCBI Taxonomy" id="2028575"/>
    <lineage>
        <taxon>Bacteria</taxon>
        <taxon>Pseudomonadati</taxon>
        <taxon>Pseudomonadota</taxon>
        <taxon>Gammaproteobacteria</taxon>
        <taxon>Pasteurellales</taxon>
        <taxon>Psittacicellaceae</taxon>
        <taxon>Psittacicella</taxon>
    </lineage>
</organism>
<comment type="caution">
    <text evidence="1">The sequence shown here is derived from an EMBL/GenBank/DDBJ whole genome shotgun (WGS) entry which is preliminary data.</text>
</comment>
<evidence type="ECO:0000313" key="2">
    <source>
        <dbReference type="Proteomes" id="UP000265916"/>
    </source>
</evidence>
<sequence>MFVQTISFGMVSCGFMQDDNNAMKKNSSLASSSNTLSFNRTVTDSTAAISTTEVLTAELPIAPMSTTSKSATSSFQEERVEQVVETLNNFTTEELQRLTQVVKQFLWDTYEKK</sequence>
<dbReference type="Proteomes" id="UP000265916">
    <property type="component" value="Unassembled WGS sequence"/>
</dbReference>
<dbReference type="AlphaFoldDB" id="A0A3A1YMG2"/>
<dbReference type="EMBL" id="NRJG01000059">
    <property type="protein sequence ID" value="RIY38646.1"/>
    <property type="molecule type" value="Genomic_DNA"/>
</dbReference>
<keyword evidence="2" id="KW-1185">Reference proteome</keyword>
<gene>
    <name evidence="1" type="ORF">CKF58_03710</name>
</gene>
<name>A0A3A1YMG2_9GAMM</name>
<proteinExistence type="predicted"/>